<keyword evidence="3" id="KW-0210">Decarboxylase</keyword>
<keyword evidence="13" id="KW-1185">Reference proteome</keyword>
<evidence type="ECO:0000313" key="13">
    <source>
        <dbReference type="Proteomes" id="UP000326944"/>
    </source>
</evidence>
<dbReference type="Pfam" id="PF02666">
    <property type="entry name" value="PS_Dcarbxylase"/>
    <property type="match status" value="1"/>
</dbReference>
<dbReference type="InterPro" id="IPR003817">
    <property type="entry name" value="PS_Dcarbxylase"/>
</dbReference>
<sequence>MNNNLFPISKEGWSYIGYSVALFLVLGFFDLEFLQFFSFLLILFFLYVFRNPEREMPAFEKGGVVSPVDGRVTDIHEDTKTTQITLESNYLDVSVLRVPIGSVISEIKEQKGASLSKNSLKSKFLNEQLNISFEDSQKRVVNVSHVVNLNFLGVLHYLINSQKVIQGSRYGVMLKGTTVVSIPKNSKVNVQIGSEIKACESVIAYLS</sequence>
<organism evidence="12 13">
    <name type="scientific">Sulfurimonas lithotrophica</name>
    <dbReference type="NCBI Taxonomy" id="2590022"/>
    <lineage>
        <taxon>Bacteria</taxon>
        <taxon>Pseudomonadati</taxon>
        <taxon>Campylobacterota</taxon>
        <taxon>Epsilonproteobacteria</taxon>
        <taxon>Campylobacterales</taxon>
        <taxon>Sulfurimonadaceae</taxon>
        <taxon>Sulfurimonas</taxon>
    </lineage>
</organism>
<evidence type="ECO:0000256" key="8">
    <source>
        <dbReference type="ARBA" id="ARBA00023239"/>
    </source>
</evidence>
<evidence type="ECO:0000256" key="7">
    <source>
        <dbReference type="ARBA" id="ARBA00023209"/>
    </source>
</evidence>
<dbReference type="Proteomes" id="UP000326944">
    <property type="component" value="Chromosome"/>
</dbReference>
<keyword evidence="1" id="KW-1003">Cell membrane</keyword>
<dbReference type="PANTHER" id="PTHR35809">
    <property type="entry name" value="ARCHAETIDYLSERINE DECARBOXYLASE PROENZYME-RELATED"/>
    <property type="match status" value="1"/>
</dbReference>
<dbReference type="InterPro" id="IPR033175">
    <property type="entry name" value="PSD-A"/>
</dbReference>
<evidence type="ECO:0000256" key="6">
    <source>
        <dbReference type="ARBA" id="ARBA00023145"/>
    </source>
</evidence>
<keyword evidence="7" id="KW-0594">Phospholipid biosynthesis</keyword>
<dbReference type="OrthoDB" id="5323544at2"/>
<evidence type="ECO:0000256" key="3">
    <source>
        <dbReference type="ARBA" id="ARBA00022793"/>
    </source>
</evidence>
<keyword evidence="9" id="KW-1208">Phospholipid metabolism</keyword>
<evidence type="ECO:0000256" key="1">
    <source>
        <dbReference type="ARBA" id="ARBA00022475"/>
    </source>
</evidence>
<gene>
    <name evidence="12" type="ORF">FJR48_01920</name>
</gene>
<dbReference type="PANTHER" id="PTHR35809:SF1">
    <property type="entry name" value="ARCHAETIDYLSERINE DECARBOXYLASE PROENZYME-RELATED"/>
    <property type="match status" value="1"/>
</dbReference>
<evidence type="ECO:0000256" key="9">
    <source>
        <dbReference type="ARBA" id="ARBA00023264"/>
    </source>
</evidence>
<evidence type="ECO:0000313" key="12">
    <source>
        <dbReference type="EMBL" id="QFR48549.1"/>
    </source>
</evidence>
<keyword evidence="11" id="KW-0812">Transmembrane</keyword>
<dbReference type="GO" id="GO:0004609">
    <property type="term" value="F:phosphatidylserine decarboxylase activity"/>
    <property type="evidence" value="ECO:0007669"/>
    <property type="project" value="InterPro"/>
</dbReference>
<keyword evidence="4" id="KW-0443">Lipid metabolism</keyword>
<protein>
    <submittedName>
        <fullName evidence="12">Phosphatidylserine decarboxylase</fullName>
    </submittedName>
</protein>
<evidence type="ECO:0000256" key="10">
    <source>
        <dbReference type="ARBA" id="ARBA00023317"/>
    </source>
</evidence>
<keyword evidence="2" id="KW-0444">Lipid biosynthesis</keyword>
<keyword evidence="10" id="KW-0670">Pyruvate</keyword>
<accession>A0A5P8NYP4</accession>
<dbReference type="KEGG" id="sulg:FJR48_01920"/>
<evidence type="ECO:0000256" key="2">
    <source>
        <dbReference type="ARBA" id="ARBA00022516"/>
    </source>
</evidence>
<evidence type="ECO:0000256" key="4">
    <source>
        <dbReference type="ARBA" id="ARBA00023098"/>
    </source>
</evidence>
<proteinExistence type="predicted"/>
<keyword evidence="11" id="KW-1133">Transmembrane helix</keyword>
<evidence type="ECO:0000256" key="11">
    <source>
        <dbReference type="SAM" id="Phobius"/>
    </source>
</evidence>
<keyword evidence="5 11" id="KW-0472">Membrane</keyword>
<dbReference type="EMBL" id="CP043617">
    <property type="protein sequence ID" value="QFR48549.1"/>
    <property type="molecule type" value="Genomic_DNA"/>
</dbReference>
<reference evidence="12 13" key="1">
    <citation type="submission" date="2019-09" db="EMBL/GenBank/DDBJ databases">
        <title>Sulfurimonas gotlandica sp. nov., a chemoautotrophic and psychrotolerant epsilonproteobacterium isolated from a pelagic redoxcline, and an emended description of the genus Sulfurimonas.</title>
        <authorList>
            <person name="Wang S."/>
            <person name="Jiang L."/>
            <person name="Shao S."/>
        </authorList>
    </citation>
    <scope>NUCLEOTIDE SEQUENCE [LARGE SCALE GENOMIC DNA]</scope>
    <source>
        <strain evidence="12 13">GYSZ_1</strain>
    </source>
</reference>
<feature type="transmembrane region" description="Helical" evidence="11">
    <location>
        <begin position="20"/>
        <end position="49"/>
    </location>
</feature>
<name>A0A5P8NYP4_9BACT</name>
<dbReference type="GO" id="GO:0008654">
    <property type="term" value="P:phospholipid biosynthetic process"/>
    <property type="evidence" value="ECO:0007669"/>
    <property type="project" value="UniProtKB-KW"/>
</dbReference>
<keyword evidence="8" id="KW-0456">Lyase</keyword>
<keyword evidence="6" id="KW-0865">Zymogen</keyword>
<evidence type="ECO:0000256" key="5">
    <source>
        <dbReference type="ARBA" id="ARBA00023136"/>
    </source>
</evidence>
<dbReference type="RefSeq" id="WP_152306492.1">
    <property type="nucleotide sequence ID" value="NZ_CP043617.1"/>
</dbReference>
<dbReference type="AlphaFoldDB" id="A0A5P8NYP4"/>